<dbReference type="AlphaFoldDB" id="A0A6M3K0R1"/>
<gene>
    <name evidence="2" type="ORF">MM415A02025_0007</name>
    <name evidence="1" type="ORF">MM415B00647_0013</name>
</gene>
<sequence length="61" mass="7406">MRRLMRYLKKRKERKQGIERLALAFAGECMLFHAENAAEYYDNGMRAEDVWKMGDRQCKYQ</sequence>
<protein>
    <submittedName>
        <fullName evidence="2">Uncharacterized protein</fullName>
    </submittedName>
</protein>
<reference evidence="2" key="1">
    <citation type="submission" date="2020-03" db="EMBL/GenBank/DDBJ databases">
        <title>The deep terrestrial virosphere.</title>
        <authorList>
            <person name="Holmfeldt K."/>
            <person name="Nilsson E."/>
            <person name="Simone D."/>
            <person name="Lopez-Fernandez M."/>
            <person name="Wu X."/>
            <person name="de Brujin I."/>
            <person name="Lundin D."/>
            <person name="Andersson A."/>
            <person name="Bertilsson S."/>
            <person name="Dopson M."/>
        </authorList>
    </citation>
    <scope>NUCLEOTIDE SEQUENCE</scope>
    <source>
        <strain evidence="2">MM415A02025</strain>
        <strain evidence="1">MM415B00647</strain>
    </source>
</reference>
<evidence type="ECO:0000313" key="1">
    <source>
        <dbReference type="EMBL" id="QJA63140.1"/>
    </source>
</evidence>
<organism evidence="2">
    <name type="scientific">viral metagenome</name>
    <dbReference type="NCBI Taxonomy" id="1070528"/>
    <lineage>
        <taxon>unclassified sequences</taxon>
        <taxon>metagenomes</taxon>
        <taxon>organismal metagenomes</taxon>
    </lineage>
</organism>
<dbReference type="EMBL" id="MT141491">
    <property type="protein sequence ID" value="QJA63140.1"/>
    <property type="molecule type" value="Genomic_DNA"/>
</dbReference>
<accession>A0A6M3K0R1</accession>
<evidence type="ECO:0000313" key="2">
    <source>
        <dbReference type="EMBL" id="QJA74385.1"/>
    </source>
</evidence>
<proteinExistence type="predicted"/>
<name>A0A6M3K0R1_9ZZZZ</name>
<dbReference type="EMBL" id="MT142094">
    <property type="protein sequence ID" value="QJA74385.1"/>
    <property type="molecule type" value="Genomic_DNA"/>
</dbReference>